<evidence type="ECO:0000313" key="1">
    <source>
        <dbReference type="EMBL" id="CCE97548.1"/>
    </source>
</evidence>
<dbReference type="HOGENOM" id="CLU_3029224_0_0_5"/>
<dbReference type="PATRIC" id="fig|380.5.peg.3243"/>
<dbReference type="Proteomes" id="UP000007735">
    <property type="component" value="Chromosome"/>
</dbReference>
<evidence type="ECO:0000313" key="2">
    <source>
        <dbReference type="Proteomes" id="UP000007735"/>
    </source>
</evidence>
<organism evidence="1 2">
    <name type="scientific">Sinorhizobium fredii (strain HH103)</name>
    <dbReference type="NCBI Taxonomy" id="1117943"/>
    <lineage>
        <taxon>Bacteria</taxon>
        <taxon>Pseudomonadati</taxon>
        <taxon>Pseudomonadota</taxon>
        <taxon>Alphaproteobacteria</taxon>
        <taxon>Hyphomicrobiales</taxon>
        <taxon>Rhizobiaceae</taxon>
        <taxon>Sinorhizobium/Ensifer group</taxon>
        <taxon>Sinorhizobium</taxon>
    </lineage>
</organism>
<reference evidence="1 2" key="1">
    <citation type="journal article" date="2012" name="J. Bacteriol.">
        <title>Genome sequence of the soybean symbiont Sinorhizobium fredii HH103.</title>
        <authorList>
            <person name="Weidner S."/>
            <person name="Becker A."/>
            <person name="Bonilla I."/>
            <person name="Jaenicke S."/>
            <person name="Lloret J."/>
            <person name="Margaret I."/>
            <person name="Puhler A."/>
            <person name="Ruiz-Sainz J.E."/>
            <person name="Schneiker-Bekel S."/>
            <person name="Szczepanowski R."/>
            <person name="Vinardell J.M."/>
            <person name="Zehner S."/>
            <person name="Gottfert M."/>
        </authorList>
    </citation>
    <scope>NUCLEOTIDE SEQUENCE [LARGE SCALE GENOMIC DNA]</scope>
    <source>
        <strain evidence="1 2">HH103</strain>
    </source>
</reference>
<dbReference type="EMBL" id="HE616890">
    <property type="protein sequence ID" value="CCE97548.1"/>
    <property type="molecule type" value="Genomic_DNA"/>
</dbReference>
<dbReference type="AlphaFoldDB" id="G9A1G8"/>
<dbReference type="KEGG" id="sfh:SFHH103_03056"/>
<name>G9A1G8_SINF1</name>
<sequence>MGKSMTGQLDLFAWAEQRPKAHVINIVPALCRKVAIETIYKIPPKEGGKVIRLERSAA</sequence>
<protein>
    <submittedName>
        <fullName evidence="1">Uncharacterized protein</fullName>
    </submittedName>
</protein>
<proteinExistence type="predicted"/>
<accession>G9A1G8</accession>
<gene>
    <name evidence="1" type="ordered locus">SFHH103_03056</name>
</gene>